<protein>
    <submittedName>
        <fullName evidence="1">Uncharacterized protein</fullName>
    </submittedName>
</protein>
<keyword evidence="2" id="KW-1185">Reference proteome</keyword>
<reference evidence="1" key="1">
    <citation type="submission" date="2023-07" db="EMBL/GenBank/DDBJ databases">
        <title>Black Yeasts Isolated from many extreme environments.</title>
        <authorList>
            <person name="Coleine C."/>
            <person name="Stajich J.E."/>
            <person name="Selbmann L."/>
        </authorList>
    </citation>
    <scope>NUCLEOTIDE SEQUENCE</scope>
    <source>
        <strain evidence="1">CCFEE 5714</strain>
    </source>
</reference>
<comment type="caution">
    <text evidence="1">The sequence shown here is derived from an EMBL/GenBank/DDBJ whole genome shotgun (WGS) entry which is preliminary data.</text>
</comment>
<sequence length="502" mass="57603">MGDILEDLPSRAHPHVVPLRIQKKYNLQTSYFYLDLWPFSDPIMYVFDPDIAKQVAQDNNTPKHNSLHEFMYHLSGPGSLVALEGAQWKKWRSIFNPGFQASHLMTLTSLIVDEAIVFVEKLGEHAEKGEVFRLEEDATRLTVDIIGKVALEVDLGTQRGEHEMVTAFREQVHLLPNEGMSDPLKMYYPSGIYRRWRNMRIMKGYIGNVLEERFARQDQRPNSEKKQRKRAIVDLAIEAYREQSTEIEQTKASTGLNQEFKQAAITQMLTFVFAGHDTTSTTICYAAYELQKQPECLARLRKEHHDILGSVEDTPQVIRDQPHILNKLEYTMCVIRETLRLWAPASTPRTGYPGLMLRDPKTGESLPTGNPLLLWIVHYAQHRSPEIWGDNAETFDPSRFLPENAAKLHENAWRPFEKGPRNCIGQDLSLIEARVVLALVARRFEFRAAYDSLDEVKNDGSFYAKNEGWRKGKQDIDGEQAYPILLGTAKPREGMPVRVKKV</sequence>
<evidence type="ECO:0000313" key="1">
    <source>
        <dbReference type="EMBL" id="KAK3716872.1"/>
    </source>
</evidence>
<accession>A0ACC3NHL7</accession>
<evidence type="ECO:0000313" key="2">
    <source>
        <dbReference type="Proteomes" id="UP001281147"/>
    </source>
</evidence>
<dbReference type="EMBL" id="JAUTXU010000040">
    <property type="protein sequence ID" value="KAK3716872.1"/>
    <property type="molecule type" value="Genomic_DNA"/>
</dbReference>
<dbReference type="Proteomes" id="UP001281147">
    <property type="component" value="Unassembled WGS sequence"/>
</dbReference>
<proteinExistence type="predicted"/>
<gene>
    <name evidence="1" type="ORF">LTR37_006222</name>
</gene>
<name>A0ACC3NHL7_9PEZI</name>
<organism evidence="1 2">
    <name type="scientific">Vermiconidia calcicola</name>
    <dbReference type="NCBI Taxonomy" id="1690605"/>
    <lineage>
        <taxon>Eukaryota</taxon>
        <taxon>Fungi</taxon>
        <taxon>Dikarya</taxon>
        <taxon>Ascomycota</taxon>
        <taxon>Pezizomycotina</taxon>
        <taxon>Dothideomycetes</taxon>
        <taxon>Dothideomycetidae</taxon>
        <taxon>Mycosphaerellales</taxon>
        <taxon>Extremaceae</taxon>
        <taxon>Vermiconidia</taxon>
    </lineage>
</organism>